<sequence>MTPRQTAALKKVDADSAARDGVNDVIDIGMLDDWIGFHLRMAQIASFQSFARHAQGIELSPGRFAALVLIDRNPGISQTALSRAIGSDKSTLTPVLDSLVKRGLVSRERTHNDRRLYELKLTDAGKNVMRAMHEHAQQHEKNLDTIVGPKDRALFLKILRKIAATRE</sequence>
<evidence type="ECO:0000313" key="4">
    <source>
        <dbReference type="EMBL" id="ARP98714.1"/>
    </source>
</evidence>
<dbReference type="GO" id="GO:0003677">
    <property type="term" value="F:DNA binding"/>
    <property type="evidence" value="ECO:0007669"/>
    <property type="project" value="UniProtKB-KW"/>
</dbReference>
<dbReference type="KEGG" id="psin:CAK95_06195"/>
<dbReference type="InterPro" id="IPR036388">
    <property type="entry name" value="WH-like_DNA-bd_sf"/>
</dbReference>
<reference evidence="4 5" key="1">
    <citation type="submission" date="2017-05" db="EMBL/GenBank/DDBJ databases">
        <title>Full genome sequence of Pseudorhodoplanes sinuspersici.</title>
        <authorList>
            <person name="Dastgheib S.M.M."/>
            <person name="Shavandi M."/>
            <person name="Tirandaz H."/>
        </authorList>
    </citation>
    <scope>NUCLEOTIDE SEQUENCE [LARGE SCALE GENOMIC DNA]</scope>
    <source>
        <strain evidence="4 5">RIPI110</strain>
    </source>
</reference>
<keyword evidence="3" id="KW-0804">Transcription</keyword>
<accession>A0A1W6ZPJ4</accession>
<evidence type="ECO:0000313" key="5">
    <source>
        <dbReference type="Proteomes" id="UP000194137"/>
    </source>
</evidence>
<dbReference type="Proteomes" id="UP000194137">
    <property type="component" value="Chromosome"/>
</dbReference>
<dbReference type="PANTHER" id="PTHR42756">
    <property type="entry name" value="TRANSCRIPTIONAL REGULATOR, MARR"/>
    <property type="match status" value="1"/>
</dbReference>
<keyword evidence="5" id="KW-1185">Reference proteome</keyword>
<dbReference type="GO" id="GO:0003700">
    <property type="term" value="F:DNA-binding transcription factor activity"/>
    <property type="evidence" value="ECO:0007669"/>
    <property type="project" value="InterPro"/>
</dbReference>
<dbReference type="EMBL" id="CP021112">
    <property type="protein sequence ID" value="ARP98714.1"/>
    <property type="molecule type" value="Genomic_DNA"/>
</dbReference>
<dbReference type="AlphaFoldDB" id="A0A1W6ZPJ4"/>
<dbReference type="SUPFAM" id="SSF46785">
    <property type="entry name" value="Winged helix' DNA-binding domain"/>
    <property type="match status" value="1"/>
</dbReference>
<dbReference type="PROSITE" id="PS50995">
    <property type="entry name" value="HTH_MARR_2"/>
    <property type="match status" value="1"/>
</dbReference>
<dbReference type="PANTHER" id="PTHR42756:SF1">
    <property type="entry name" value="TRANSCRIPTIONAL REPRESSOR OF EMRAB OPERON"/>
    <property type="match status" value="1"/>
</dbReference>
<proteinExistence type="predicted"/>
<protein>
    <submittedName>
        <fullName evidence="4">Uncharacterized protein</fullName>
    </submittedName>
</protein>
<dbReference type="InterPro" id="IPR036390">
    <property type="entry name" value="WH_DNA-bd_sf"/>
</dbReference>
<keyword evidence="1" id="KW-0805">Transcription regulation</keyword>
<dbReference type="SMART" id="SM00347">
    <property type="entry name" value="HTH_MARR"/>
    <property type="match status" value="1"/>
</dbReference>
<dbReference type="Gene3D" id="1.10.10.10">
    <property type="entry name" value="Winged helix-like DNA-binding domain superfamily/Winged helix DNA-binding domain"/>
    <property type="match status" value="1"/>
</dbReference>
<keyword evidence="2" id="KW-0238">DNA-binding</keyword>
<dbReference type="RefSeq" id="WP_086087139.1">
    <property type="nucleotide sequence ID" value="NZ_CP021112.1"/>
</dbReference>
<evidence type="ECO:0000256" key="1">
    <source>
        <dbReference type="ARBA" id="ARBA00023015"/>
    </source>
</evidence>
<dbReference type="STRING" id="1235591.CAK95_06195"/>
<dbReference type="InterPro" id="IPR000835">
    <property type="entry name" value="HTH_MarR-typ"/>
</dbReference>
<dbReference type="OrthoDB" id="8228089at2"/>
<gene>
    <name evidence="4" type="ORF">CAK95_06195</name>
</gene>
<dbReference type="PRINTS" id="PR00598">
    <property type="entry name" value="HTHMARR"/>
</dbReference>
<evidence type="ECO:0000256" key="3">
    <source>
        <dbReference type="ARBA" id="ARBA00023163"/>
    </source>
</evidence>
<dbReference type="Pfam" id="PF01047">
    <property type="entry name" value="MarR"/>
    <property type="match status" value="1"/>
</dbReference>
<evidence type="ECO:0000256" key="2">
    <source>
        <dbReference type="ARBA" id="ARBA00023125"/>
    </source>
</evidence>
<name>A0A1W6ZPJ4_9HYPH</name>
<organism evidence="4 5">
    <name type="scientific">Pseudorhodoplanes sinuspersici</name>
    <dbReference type="NCBI Taxonomy" id="1235591"/>
    <lineage>
        <taxon>Bacteria</taxon>
        <taxon>Pseudomonadati</taxon>
        <taxon>Pseudomonadota</taxon>
        <taxon>Alphaproteobacteria</taxon>
        <taxon>Hyphomicrobiales</taxon>
        <taxon>Pseudorhodoplanes</taxon>
    </lineage>
</organism>